<feature type="region of interest" description="Disordered" evidence="1">
    <location>
        <begin position="161"/>
        <end position="216"/>
    </location>
</feature>
<evidence type="ECO:0000313" key="4">
    <source>
        <dbReference type="RefSeq" id="XP_033533333.1"/>
    </source>
</evidence>
<dbReference type="AlphaFoldDB" id="A0A6G1G142"/>
<sequence length="387" mass="44376">MGLVFKALAPVRYVLNLLLPFTKPATPIWRDILHSVVLCTLLYYGPEISRLWWVEEERREIPDDGRHQEPINVADDTNPVPEAGPGQVEVCQTFYHHLTETDLIRQIPRAPTPPTQPNRFQYVEDDSDADDRPPHPAPDAEDLLPAPVHPLQQIFPHIFPNIAAPDNPMEFPPPPPPPPQPPQRPQRPQPPPPAQRGDRTVGKKKSASLQRKEERRAYNEFMRSQGNAAREAIAAEQAERAGRDAEEKRRREEYVRQTEERQRKEREERMRREREAEEERREVVERAEREVRRRGAVRLVELAARGKKGRDEAWVEGVLKRGGVLGKGNGAVIMITETGWLVRVDEGRMAKFWEAASKEAEVKDKLEMEDMAAVLGRVLVQQSREKG</sequence>
<evidence type="ECO:0000313" key="2">
    <source>
        <dbReference type="EMBL" id="KAF1811702.1"/>
    </source>
</evidence>
<feature type="compositionally biased region" description="Basic and acidic residues" evidence="1">
    <location>
        <begin position="237"/>
        <end position="278"/>
    </location>
</feature>
<feature type="region of interest" description="Disordered" evidence="1">
    <location>
        <begin position="102"/>
        <end position="144"/>
    </location>
</feature>
<name>A0A6G1G142_9PEZI</name>
<accession>A0A6G1G142</accession>
<dbReference type="GeneID" id="54422694"/>
<feature type="compositionally biased region" description="Pro residues" evidence="1">
    <location>
        <begin position="170"/>
        <end position="194"/>
    </location>
</feature>
<dbReference type="OrthoDB" id="5397628at2759"/>
<organism evidence="2">
    <name type="scientific">Eremomyces bilateralis CBS 781.70</name>
    <dbReference type="NCBI Taxonomy" id="1392243"/>
    <lineage>
        <taxon>Eukaryota</taxon>
        <taxon>Fungi</taxon>
        <taxon>Dikarya</taxon>
        <taxon>Ascomycota</taxon>
        <taxon>Pezizomycotina</taxon>
        <taxon>Dothideomycetes</taxon>
        <taxon>Dothideomycetes incertae sedis</taxon>
        <taxon>Eremomycetales</taxon>
        <taxon>Eremomycetaceae</taxon>
        <taxon>Eremomyces</taxon>
    </lineage>
</organism>
<dbReference type="EMBL" id="ML975160">
    <property type="protein sequence ID" value="KAF1811702.1"/>
    <property type="molecule type" value="Genomic_DNA"/>
</dbReference>
<dbReference type="Proteomes" id="UP000504638">
    <property type="component" value="Unplaced"/>
</dbReference>
<keyword evidence="3" id="KW-1185">Reference proteome</keyword>
<protein>
    <submittedName>
        <fullName evidence="2 4">Uncharacterized protein</fullName>
    </submittedName>
</protein>
<dbReference type="RefSeq" id="XP_033533333.1">
    <property type="nucleotide sequence ID" value="XM_033682124.1"/>
</dbReference>
<feature type="region of interest" description="Disordered" evidence="1">
    <location>
        <begin position="229"/>
        <end position="278"/>
    </location>
</feature>
<reference evidence="2 4" key="1">
    <citation type="submission" date="2020-01" db="EMBL/GenBank/DDBJ databases">
        <authorList>
            <consortium name="DOE Joint Genome Institute"/>
            <person name="Haridas S."/>
            <person name="Albert R."/>
            <person name="Binder M."/>
            <person name="Bloem J."/>
            <person name="Labutti K."/>
            <person name="Salamov A."/>
            <person name="Andreopoulos B."/>
            <person name="Baker S.E."/>
            <person name="Barry K."/>
            <person name="Bills G."/>
            <person name="Bluhm B.H."/>
            <person name="Cannon C."/>
            <person name="Castanera R."/>
            <person name="Culley D.E."/>
            <person name="Daum C."/>
            <person name="Ezra D."/>
            <person name="Gonzalez J.B."/>
            <person name="Henrissat B."/>
            <person name="Kuo A."/>
            <person name="Liang C."/>
            <person name="Lipzen A."/>
            <person name="Lutzoni F."/>
            <person name="Magnuson J."/>
            <person name="Mondo S."/>
            <person name="Nolan M."/>
            <person name="Ohm R."/>
            <person name="Pangilinan J."/>
            <person name="Park H.-J."/>
            <person name="Ramirez L."/>
            <person name="Alfaro M."/>
            <person name="Sun H."/>
            <person name="Tritt A."/>
            <person name="Yoshinaga Y."/>
            <person name="Zwiers L.-H."/>
            <person name="Turgeon B.G."/>
            <person name="Goodwin S.B."/>
            <person name="Spatafora J.W."/>
            <person name="Crous P.W."/>
            <person name="Grigoriev I.V."/>
        </authorList>
    </citation>
    <scope>NUCLEOTIDE SEQUENCE</scope>
    <source>
        <strain evidence="2 4">CBS 781.70</strain>
    </source>
</reference>
<evidence type="ECO:0000313" key="3">
    <source>
        <dbReference type="Proteomes" id="UP000504638"/>
    </source>
</evidence>
<evidence type="ECO:0000256" key="1">
    <source>
        <dbReference type="SAM" id="MobiDB-lite"/>
    </source>
</evidence>
<reference evidence="4" key="3">
    <citation type="submission" date="2025-04" db="UniProtKB">
        <authorList>
            <consortium name="RefSeq"/>
        </authorList>
    </citation>
    <scope>IDENTIFICATION</scope>
    <source>
        <strain evidence="4">CBS 781.70</strain>
    </source>
</reference>
<proteinExistence type="predicted"/>
<reference evidence="4" key="2">
    <citation type="submission" date="2020-04" db="EMBL/GenBank/DDBJ databases">
        <authorList>
            <consortium name="NCBI Genome Project"/>
        </authorList>
    </citation>
    <scope>NUCLEOTIDE SEQUENCE</scope>
    <source>
        <strain evidence="4">CBS 781.70</strain>
    </source>
</reference>
<gene>
    <name evidence="2 4" type="ORF">P152DRAFT_488718</name>
</gene>